<evidence type="ECO:0000313" key="4">
    <source>
        <dbReference type="Proteomes" id="UP000005835"/>
    </source>
</evidence>
<dbReference type="Pfam" id="PF03413">
    <property type="entry name" value="PepSY"/>
    <property type="match status" value="1"/>
</dbReference>
<dbReference type="HOGENOM" id="CLU_1844089_0_0_4"/>
<evidence type="ECO:0000313" key="3">
    <source>
        <dbReference type="EMBL" id="EKB31372.1"/>
    </source>
</evidence>
<dbReference type="AlphaFoldDB" id="K1JUI9"/>
<name>K1JUI9_9BURK</name>
<feature type="domain" description="PepSY" evidence="2">
    <location>
        <begin position="39"/>
        <end position="94"/>
    </location>
</feature>
<dbReference type="RefSeq" id="WP_005434708.1">
    <property type="nucleotide sequence ID" value="NZ_JH815515.1"/>
</dbReference>
<dbReference type="Proteomes" id="UP000005835">
    <property type="component" value="Unassembled WGS sequence"/>
</dbReference>
<organism evidence="3 4">
    <name type="scientific">Sutterella wadsworthensis 2_1_59BFAA</name>
    <dbReference type="NCBI Taxonomy" id="742823"/>
    <lineage>
        <taxon>Bacteria</taxon>
        <taxon>Pseudomonadati</taxon>
        <taxon>Pseudomonadota</taxon>
        <taxon>Betaproteobacteria</taxon>
        <taxon>Burkholderiales</taxon>
        <taxon>Sutterellaceae</taxon>
        <taxon>Sutterella</taxon>
    </lineage>
</organism>
<proteinExistence type="predicted"/>
<dbReference type="PATRIC" id="fig|742823.3.peg.966"/>
<accession>K1JUI9</accession>
<feature type="signal peptide" evidence="1">
    <location>
        <begin position="1"/>
        <end position="18"/>
    </location>
</feature>
<gene>
    <name evidence="3" type="ORF">HMPREF9465_00983</name>
</gene>
<protein>
    <recommendedName>
        <fullName evidence="2">PepSY domain-containing protein</fullName>
    </recommendedName>
</protein>
<evidence type="ECO:0000259" key="2">
    <source>
        <dbReference type="Pfam" id="PF03413"/>
    </source>
</evidence>
<keyword evidence="4" id="KW-1185">Reference proteome</keyword>
<dbReference type="InterPro" id="IPR025711">
    <property type="entry name" value="PepSY"/>
</dbReference>
<feature type="chain" id="PRO_5003850073" description="PepSY domain-containing protein" evidence="1">
    <location>
        <begin position="19"/>
        <end position="139"/>
    </location>
</feature>
<reference evidence="3 4" key="1">
    <citation type="submission" date="2012-05" db="EMBL/GenBank/DDBJ databases">
        <title>The Genome Sequence of Sutterella wadsworthensis 2_1_59BFAA.</title>
        <authorList>
            <consortium name="The Broad Institute Genome Sequencing Platform"/>
            <person name="Earl A."/>
            <person name="Ward D."/>
            <person name="Feldgarden M."/>
            <person name="Gevers D."/>
            <person name="Daigneault M."/>
            <person name="Strauss J."/>
            <person name="Allen-Vercoe E."/>
            <person name="Walker B."/>
            <person name="Young S.K."/>
            <person name="Zeng Q."/>
            <person name="Gargeya S."/>
            <person name="Fitzgerald M."/>
            <person name="Haas B."/>
            <person name="Abouelleil A."/>
            <person name="Alvarado L."/>
            <person name="Arachchi H.M."/>
            <person name="Berlin A.M."/>
            <person name="Chapman S.B."/>
            <person name="Goldberg J."/>
            <person name="Griggs A."/>
            <person name="Gujja S."/>
            <person name="Hansen M."/>
            <person name="Howarth C."/>
            <person name="Imamovic A."/>
            <person name="Larimer J."/>
            <person name="McCowen C."/>
            <person name="Montmayeur A."/>
            <person name="Murphy C."/>
            <person name="Neiman D."/>
            <person name="Pearson M."/>
            <person name="Priest M."/>
            <person name="Roberts A."/>
            <person name="Saif S."/>
            <person name="Shea T."/>
            <person name="Sisk P."/>
            <person name="Sykes S."/>
            <person name="Wortman J."/>
            <person name="Nusbaum C."/>
            <person name="Birren B."/>
        </authorList>
    </citation>
    <scope>NUCLEOTIDE SEQUENCE [LARGE SCALE GENOMIC DNA]</scope>
    <source>
        <strain evidence="3 4">2_1_59BFAA</strain>
    </source>
</reference>
<comment type="caution">
    <text evidence="3">The sequence shown here is derived from an EMBL/GenBank/DDBJ whole genome shotgun (WGS) entry which is preliminary data.</text>
</comment>
<keyword evidence="1" id="KW-0732">Signal</keyword>
<sequence>MKIKNTTAAMTAATTAWAVDAAPASVPQITENAQPQVGMSAATAAAEEAYGGQTRSARLHMSREYGPVLDVRVVKDDGTNVHTFVDAQTGKVVAADEFGIGEGRHMHDGRGYGHRDHDRGDCGFGFGHGFGFHGGRACW</sequence>
<dbReference type="EMBL" id="ADMG01000027">
    <property type="protein sequence ID" value="EKB31372.1"/>
    <property type="molecule type" value="Genomic_DNA"/>
</dbReference>
<evidence type="ECO:0000256" key="1">
    <source>
        <dbReference type="SAM" id="SignalP"/>
    </source>
</evidence>